<dbReference type="InterPro" id="IPR037200">
    <property type="entry name" value="Isy1_sf"/>
</dbReference>
<comment type="function">
    <text evidence="1">Involved in pre-mRNA splicing.</text>
</comment>
<evidence type="ECO:0000256" key="7">
    <source>
        <dbReference type="ARBA" id="ARBA00023242"/>
    </source>
</evidence>
<dbReference type="OrthoDB" id="1739576at2759"/>
<evidence type="ECO:0000256" key="6">
    <source>
        <dbReference type="ARBA" id="ARBA00023187"/>
    </source>
</evidence>
<dbReference type="GO" id="GO:0071014">
    <property type="term" value="C:post-mRNA release spliceosomal complex"/>
    <property type="evidence" value="ECO:0007669"/>
    <property type="project" value="UniProtKB-ARBA"/>
</dbReference>
<evidence type="ECO:0000313" key="9">
    <source>
        <dbReference type="EMBL" id="KAF7718794.1"/>
    </source>
</evidence>
<evidence type="ECO:0000313" key="10">
    <source>
        <dbReference type="Proteomes" id="UP000631181"/>
    </source>
</evidence>
<dbReference type="GO" id="GO:0005684">
    <property type="term" value="C:U2-type spliceosomal complex"/>
    <property type="evidence" value="ECO:0007669"/>
    <property type="project" value="UniProtKB-ARBA"/>
</dbReference>
<evidence type="ECO:0000256" key="8">
    <source>
        <dbReference type="SAM" id="MobiDB-lite"/>
    </source>
</evidence>
<sequence>MRLSRPGSDVRIPPTTFQKHHWVIDLAGSSKWYARNSEKAQSMLFRFRAQQAADMGIIDVGRTRRPKNITSVDSIPTCERWRGQVLKEISRKVSRIQEPSLSDYQIRDLNDEINKLMREKWAWEMQIRNLGGPNYMRGSGRVYDDEGREIPGGGKGYRYFGRARELPGVKEMFEAAARRGKGPPEEEEGTGTGRGGDIATKKVNANYFGYGLDEEDGTLLAYEKQKEKEAVEGLRVQGDDDAEDGWEPLPGDSGDGVEWRLPSLEEVQEELVNRRRDRLLQKIS</sequence>
<dbReference type="Proteomes" id="UP000631181">
    <property type="component" value="Unassembled WGS sequence"/>
</dbReference>
<keyword evidence="6" id="KW-0508">mRNA splicing</keyword>
<dbReference type="GO" id="GO:0000974">
    <property type="term" value="C:Prp19 complex"/>
    <property type="evidence" value="ECO:0007669"/>
    <property type="project" value="UniProtKB-ARBA"/>
</dbReference>
<evidence type="ECO:0000256" key="4">
    <source>
        <dbReference type="ARBA" id="ARBA00011524"/>
    </source>
</evidence>
<dbReference type="InterPro" id="IPR009360">
    <property type="entry name" value="Isy1"/>
</dbReference>
<keyword evidence="7" id="KW-0539">Nucleus</keyword>
<dbReference type="AlphaFoldDB" id="A0A8J8W8E0"/>
<dbReference type="EMBL" id="WIWV01000011">
    <property type="protein sequence ID" value="KAF7718794.1"/>
    <property type="molecule type" value="Genomic_DNA"/>
</dbReference>
<gene>
    <name evidence="9" type="ORF">PECM_000708</name>
</gene>
<dbReference type="PANTHER" id="PTHR13021">
    <property type="entry name" value="PRE-MRNA-SPLICING FACTOR ISY1"/>
    <property type="match status" value="1"/>
</dbReference>
<keyword evidence="5" id="KW-0507">mRNA processing</keyword>
<evidence type="ECO:0000256" key="1">
    <source>
        <dbReference type="ARBA" id="ARBA00003777"/>
    </source>
</evidence>
<organism evidence="9 10">
    <name type="scientific">Penicillium ucsense</name>
    <dbReference type="NCBI Taxonomy" id="2839758"/>
    <lineage>
        <taxon>Eukaryota</taxon>
        <taxon>Fungi</taxon>
        <taxon>Dikarya</taxon>
        <taxon>Ascomycota</taxon>
        <taxon>Pezizomycotina</taxon>
        <taxon>Eurotiomycetes</taxon>
        <taxon>Eurotiomycetidae</taxon>
        <taxon>Eurotiales</taxon>
        <taxon>Aspergillaceae</taxon>
        <taxon>Penicillium</taxon>
    </lineage>
</organism>
<evidence type="ECO:0000256" key="3">
    <source>
        <dbReference type="ARBA" id="ARBA00007002"/>
    </source>
</evidence>
<protein>
    <submittedName>
        <fullName evidence="9">Pre-mRNA-splicing factor isy1</fullName>
    </submittedName>
</protein>
<dbReference type="FunFam" id="1.10.287.660:FF:000001">
    <property type="entry name" value="pre-mRNA-splicing factor ISY1 homolog"/>
    <property type="match status" value="1"/>
</dbReference>
<reference evidence="9" key="1">
    <citation type="journal article" date="2020" name="Front. Microbiol.">
        <title>Gene regulatory networks of Penicillium echinulatum 2HH and Penicillium oxalicum 114-2 inferred by a computational biology approach.</title>
        <authorList>
            <person name="Lenz A.R."/>
            <person name="Galan-Vasquez E."/>
            <person name="Balbinot E."/>
            <person name="De Abreu F.P."/>
            <person name="De Oliveira N.S."/>
            <person name="Da Rosa L.O."/>
            <person name="De Avila E Silva S."/>
            <person name="Camassola M."/>
            <person name="Dillon A.J.P."/>
            <person name="Perez-Rueda E."/>
        </authorList>
    </citation>
    <scope>NUCLEOTIDE SEQUENCE</scope>
    <source>
        <strain evidence="9">S1M29</strain>
    </source>
</reference>
<keyword evidence="10" id="KW-1185">Reference proteome</keyword>
<comment type="similarity">
    <text evidence="3">Belongs to the ISY1 family.</text>
</comment>
<dbReference type="Gene3D" id="1.10.287.660">
    <property type="entry name" value="Helix hairpin bin"/>
    <property type="match status" value="1"/>
</dbReference>
<dbReference type="InterPro" id="IPR029012">
    <property type="entry name" value="Helix_hairpin_bin_sf"/>
</dbReference>
<comment type="subcellular location">
    <subcellularLocation>
        <location evidence="2">Nucleus</location>
    </subcellularLocation>
</comment>
<dbReference type="GO" id="GO:0000350">
    <property type="term" value="P:generation of catalytic spliceosome for second transesterification step"/>
    <property type="evidence" value="ECO:0007669"/>
    <property type="project" value="InterPro"/>
</dbReference>
<dbReference type="Pfam" id="PF06246">
    <property type="entry name" value="Isy1"/>
    <property type="match status" value="1"/>
</dbReference>
<name>A0A8J8W8E0_9EURO</name>
<feature type="region of interest" description="Disordered" evidence="8">
    <location>
        <begin position="176"/>
        <end position="198"/>
    </location>
</feature>
<evidence type="ECO:0000256" key="5">
    <source>
        <dbReference type="ARBA" id="ARBA00022728"/>
    </source>
</evidence>
<evidence type="ECO:0000256" key="2">
    <source>
        <dbReference type="ARBA" id="ARBA00004123"/>
    </source>
</evidence>
<accession>A0A8J8W8E0</accession>
<proteinExistence type="inferred from homology"/>
<feature type="region of interest" description="Disordered" evidence="8">
    <location>
        <begin position="231"/>
        <end position="258"/>
    </location>
</feature>
<keyword evidence="5" id="KW-0747">Spliceosome</keyword>
<comment type="subunit">
    <text evidence="4">Associated with the spliceosome.</text>
</comment>
<comment type="caution">
    <text evidence="9">The sequence shown here is derived from an EMBL/GenBank/DDBJ whole genome shotgun (WGS) entry which is preliminary data.</text>
</comment>
<dbReference type="SUPFAM" id="SSF140102">
    <property type="entry name" value="ISY1 domain-like"/>
    <property type="match status" value="1"/>
</dbReference>